<dbReference type="Pfam" id="PF00881">
    <property type="entry name" value="Nitroreductase"/>
    <property type="match status" value="1"/>
</dbReference>
<organism evidence="2 3">
    <name type="scientific">Streptomyces afghaniensis 772</name>
    <dbReference type="NCBI Taxonomy" id="1283301"/>
    <lineage>
        <taxon>Bacteria</taxon>
        <taxon>Bacillati</taxon>
        <taxon>Actinomycetota</taxon>
        <taxon>Actinomycetes</taxon>
        <taxon>Kitasatosporales</taxon>
        <taxon>Streptomycetaceae</taxon>
        <taxon>Streptomyces</taxon>
    </lineage>
</organism>
<comment type="caution">
    <text evidence="2">The sequence shown here is derived from an EMBL/GenBank/DDBJ whole genome shotgun (WGS) entry which is preliminary data.</text>
</comment>
<accession>S4NJE4</accession>
<dbReference type="GO" id="GO:0016491">
    <property type="term" value="F:oxidoreductase activity"/>
    <property type="evidence" value="ECO:0007669"/>
    <property type="project" value="InterPro"/>
</dbReference>
<gene>
    <name evidence="2" type="ORF">STAFG_4385</name>
</gene>
<name>S4NJE4_9ACTN</name>
<dbReference type="InterPro" id="IPR000415">
    <property type="entry name" value="Nitroreductase-like"/>
</dbReference>
<sequence length="532" mass="56862">MTTADGFAEVATYRIRDGLMRYRSGNAYVIEGGPVGIALQGTGAVEVLPEFCDLLESGRTVRSSRPPENPRRGCRRHSFRAAEAGLLQQLPADPLPDDLPDSMRTFVSRSVGFTGRFGSAAEAVRDMSHWRVLVGGAKKLADNIRETLESSWVSTEAYSAERLAKLFGATDAPHRKVLVIEAFEAGGFTPSESLVLSHRYGAFWLGGGSSGNRGFVGPISHRDFSCSACLQSARTDRAAAEPSAETAIPLGLVAGLTAGEAVHLMTGVGRNRSVNQTVDLVWDPAAGGLSSGTTRMYRRWTCATCGAPESGADQQRPWAYEQDIALPPRGIPRPAVSRLTALGGPKKVKRSLPTCASVSRADLAGADGLRTMGTLLDRVVGLRPAAGDGTARRRAPSAGNLESAQACVLSREEIPGIHSHAAWFQPDDDRFVAAGRVSRAELRAVFQSLGVPPDIDHVIAWVANLHSLTRKYGDLALRLAHLDAGVVFTHALLLGRALGIQPRLLRHWNADSISTALDLEPETELVTGIMVV</sequence>
<dbReference type="AlphaFoldDB" id="S4NJE4"/>
<dbReference type="InterPro" id="IPR029479">
    <property type="entry name" value="Nitroreductase"/>
</dbReference>
<dbReference type="HOGENOM" id="CLU_511815_0_0_11"/>
<evidence type="ECO:0000313" key="2">
    <source>
        <dbReference type="EMBL" id="EPJ38519.1"/>
    </source>
</evidence>
<dbReference type="RefSeq" id="WP_020273290.1">
    <property type="nucleotide sequence ID" value="NZ_KE354211.1"/>
</dbReference>
<dbReference type="PATRIC" id="fig|1283301.3.peg.4358"/>
<protein>
    <recommendedName>
        <fullName evidence="1">Nitroreductase domain-containing protein</fullName>
    </recommendedName>
</protein>
<dbReference type="OrthoDB" id="7783880at2"/>
<dbReference type="Gene3D" id="3.40.109.10">
    <property type="entry name" value="NADH Oxidase"/>
    <property type="match status" value="1"/>
</dbReference>
<feature type="domain" description="Nitroreductase" evidence="1">
    <location>
        <begin position="391"/>
        <end position="531"/>
    </location>
</feature>
<keyword evidence="3" id="KW-1185">Reference proteome</keyword>
<evidence type="ECO:0000313" key="3">
    <source>
        <dbReference type="Proteomes" id="UP000015001"/>
    </source>
</evidence>
<dbReference type="SUPFAM" id="SSF55469">
    <property type="entry name" value="FMN-dependent nitroreductase-like"/>
    <property type="match status" value="1"/>
</dbReference>
<dbReference type="Gene3D" id="3.40.50.720">
    <property type="entry name" value="NAD(P)-binding Rossmann-like Domain"/>
    <property type="match status" value="1"/>
</dbReference>
<proteinExistence type="predicted"/>
<dbReference type="Proteomes" id="UP000015001">
    <property type="component" value="Unassembled WGS sequence"/>
</dbReference>
<reference evidence="2 3" key="1">
    <citation type="submission" date="2013-02" db="EMBL/GenBank/DDBJ databases">
        <title>Draft Genome Sequence of Streptomyces afghaniensis, Which Produces Compounds of the Julimycin B-Complex.</title>
        <authorList>
            <person name="Gruening B.A."/>
            <person name="Praeg A."/>
            <person name="Erxleben A."/>
            <person name="Guenther S."/>
            <person name="Fiedler H.-P."/>
            <person name="Goodfellow M."/>
            <person name="Mueller M."/>
        </authorList>
    </citation>
    <scope>NUCLEOTIDE SEQUENCE [LARGE SCALE GENOMIC DNA]</scope>
    <source>
        <strain evidence="2 3">772</strain>
    </source>
</reference>
<evidence type="ECO:0000259" key="1">
    <source>
        <dbReference type="Pfam" id="PF00881"/>
    </source>
</evidence>
<dbReference type="EMBL" id="AOPY01001455">
    <property type="protein sequence ID" value="EPJ38519.1"/>
    <property type="molecule type" value="Genomic_DNA"/>
</dbReference>